<gene>
    <name evidence="6" type="ORF">V9T40_005180</name>
</gene>
<name>A0AAN9TRM1_9HEMI</name>
<reference evidence="6 7" key="1">
    <citation type="submission" date="2024-03" db="EMBL/GenBank/DDBJ databases">
        <title>Adaptation during the transition from Ophiocordyceps entomopathogen to insect associate is accompanied by gene loss and intensified selection.</title>
        <authorList>
            <person name="Ward C.M."/>
            <person name="Onetto C.A."/>
            <person name="Borneman A.R."/>
        </authorList>
    </citation>
    <scope>NUCLEOTIDE SEQUENCE [LARGE SCALE GENOMIC DNA]</scope>
    <source>
        <strain evidence="6">AWRI1</strain>
        <tissue evidence="6">Single Adult Female</tissue>
    </source>
</reference>
<protein>
    <recommendedName>
        <fullName evidence="5">SET domain-containing protein</fullName>
    </recommendedName>
</protein>
<dbReference type="PROSITE" id="PS50280">
    <property type="entry name" value="SET"/>
    <property type="match status" value="1"/>
</dbReference>
<dbReference type="AlphaFoldDB" id="A0AAN9TRM1"/>
<dbReference type="Gene3D" id="1.10.220.160">
    <property type="match status" value="1"/>
</dbReference>
<evidence type="ECO:0000256" key="1">
    <source>
        <dbReference type="ARBA" id="ARBA00022603"/>
    </source>
</evidence>
<evidence type="ECO:0000259" key="5">
    <source>
        <dbReference type="PROSITE" id="PS50280"/>
    </source>
</evidence>
<dbReference type="PANTHER" id="PTHR46165:SF2">
    <property type="entry name" value="SET AND MYND DOMAIN-CONTAINING PROTEIN 4"/>
    <property type="match status" value="1"/>
</dbReference>
<evidence type="ECO:0000313" key="6">
    <source>
        <dbReference type="EMBL" id="KAK7584217.1"/>
    </source>
</evidence>
<dbReference type="EMBL" id="JBBCAQ010000032">
    <property type="protein sequence ID" value="KAK7584217.1"/>
    <property type="molecule type" value="Genomic_DNA"/>
</dbReference>
<keyword evidence="3" id="KW-0949">S-adenosyl-L-methionine</keyword>
<keyword evidence="2" id="KW-0808">Transferase</keyword>
<keyword evidence="7" id="KW-1185">Reference proteome</keyword>
<dbReference type="InterPro" id="IPR046341">
    <property type="entry name" value="SET_dom_sf"/>
</dbReference>
<evidence type="ECO:0000256" key="2">
    <source>
        <dbReference type="ARBA" id="ARBA00022679"/>
    </source>
</evidence>
<dbReference type="GO" id="GO:0008170">
    <property type="term" value="F:N-methyltransferase activity"/>
    <property type="evidence" value="ECO:0007669"/>
    <property type="project" value="UniProtKB-ARBA"/>
</dbReference>
<feature type="domain" description="SET" evidence="5">
    <location>
        <begin position="143"/>
        <end position="432"/>
    </location>
</feature>
<comment type="caution">
    <text evidence="6">The sequence shown here is derived from an EMBL/GenBank/DDBJ whole genome shotgun (WGS) entry which is preliminary data.</text>
</comment>
<evidence type="ECO:0000256" key="4">
    <source>
        <dbReference type="SAM" id="MobiDB-lite"/>
    </source>
</evidence>
<feature type="region of interest" description="Disordered" evidence="4">
    <location>
        <begin position="550"/>
        <end position="587"/>
    </location>
</feature>
<evidence type="ECO:0000256" key="3">
    <source>
        <dbReference type="ARBA" id="ARBA00022691"/>
    </source>
</evidence>
<dbReference type="InterPro" id="IPR001214">
    <property type="entry name" value="SET_dom"/>
</dbReference>
<dbReference type="Gene3D" id="2.170.270.10">
    <property type="entry name" value="SET domain"/>
    <property type="match status" value="1"/>
</dbReference>
<dbReference type="SUPFAM" id="SSF82199">
    <property type="entry name" value="SET domain"/>
    <property type="match status" value="1"/>
</dbReference>
<dbReference type="Gene3D" id="6.10.140.2220">
    <property type="match status" value="1"/>
</dbReference>
<dbReference type="GO" id="GO:0005634">
    <property type="term" value="C:nucleus"/>
    <property type="evidence" value="ECO:0007669"/>
    <property type="project" value="TreeGrafter"/>
</dbReference>
<dbReference type="Pfam" id="PF00856">
    <property type="entry name" value="SET"/>
    <property type="match status" value="1"/>
</dbReference>
<dbReference type="PANTHER" id="PTHR46165">
    <property type="entry name" value="SET AND MYND DOMAIN-CONTAINING PROTEIN 4"/>
    <property type="match status" value="1"/>
</dbReference>
<accession>A0AAN9TRM1</accession>
<proteinExistence type="predicted"/>
<dbReference type="InterPro" id="IPR052097">
    <property type="entry name" value="SET-MYND_domain_protein"/>
</dbReference>
<sequence>MDLFPPSNFSDIRCYQENVRVTYNEEDYLTAIRSCTLVIQASKANTMEARNAYSSRAVSLFQLEQYQESLFDANRSLREHWAKEGKVINIFKSRCLDKLLDEKFKAFPKCRQINVDALDPNYEENFELPKIEDPHEWIPNASKKIQIRFSSKYGRHLIAAEDISPGELLFVDKPYAYVQGNKCQITNCSHCFIRCISLISCPNCKTLFCSDSCRAQAFVQYHRIECQIMNNLKSKIFDMESKLALRMLMIATRQGKDLKKLSEHPVYQIPFNPSIRSVNKRHFQEDYYHIHHLESHERNLKNFDLIHFCYKAAILIDLLRWTTFFERTRDFTEEPHSLTREQLFVSSLLFKYLTLIRFNGIMIRDRVERPENLQKGAYFFDVFQTGLAIYPISSLLNHSCNSNSLTVSFKTSCACYATQPILKGQQIFINYECHYLIHSLGYRIKFLEDYYYFKCECRPCMEKWPGMNSKSKLQKISARLSNEEMNLYKNRMEQLVALQNIKDRYKSEHMHFLRDLLTKFYSATKHPNVPYENAMPWNCLPSRNRLRWQSSQAPKRAAMGGSRPQNLGTPPSVGYYLRARADHRAPE</sequence>
<dbReference type="GO" id="GO:0008757">
    <property type="term" value="F:S-adenosylmethionine-dependent methyltransferase activity"/>
    <property type="evidence" value="ECO:0007669"/>
    <property type="project" value="UniProtKB-ARBA"/>
</dbReference>
<keyword evidence="1" id="KW-0489">Methyltransferase</keyword>
<organism evidence="6 7">
    <name type="scientific">Parthenolecanium corni</name>
    <dbReference type="NCBI Taxonomy" id="536013"/>
    <lineage>
        <taxon>Eukaryota</taxon>
        <taxon>Metazoa</taxon>
        <taxon>Ecdysozoa</taxon>
        <taxon>Arthropoda</taxon>
        <taxon>Hexapoda</taxon>
        <taxon>Insecta</taxon>
        <taxon>Pterygota</taxon>
        <taxon>Neoptera</taxon>
        <taxon>Paraneoptera</taxon>
        <taxon>Hemiptera</taxon>
        <taxon>Sternorrhyncha</taxon>
        <taxon>Coccoidea</taxon>
        <taxon>Coccidae</taxon>
        <taxon>Parthenolecanium</taxon>
    </lineage>
</organism>
<dbReference type="GO" id="GO:0008276">
    <property type="term" value="F:protein methyltransferase activity"/>
    <property type="evidence" value="ECO:0007669"/>
    <property type="project" value="UniProtKB-ARBA"/>
</dbReference>
<evidence type="ECO:0000313" key="7">
    <source>
        <dbReference type="Proteomes" id="UP001367676"/>
    </source>
</evidence>
<dbReference type="GO" id="GO:0032259">
    <property type="term" value="P:methylation"/>
    <property type="evidence" value="ECO:0007669"/>
    <property type="project" value="UniProtKB-KW"/>
</dbReference>
<dbReference type="Proteomes" id="UP001367676">
    <property type="component" value="Unassembled WGS sequence"/>
</dbReference>
<dbReference type="GO" id="GO:0042826">
    <property type="term" value="F:histone deacetylase binding"/>
    <property type="evidence" value="ECO:0007669"/>
    <property type="project" value="TreeGrafter"/>
</dbReference>
<dbReference type="GO" id="GO:0005737">
    <property type="term" value="C:cytoplasm"/>
    <property type="evidence" value="ECO:0007669"/>
    <property type="project" value="TreeGrafter"/>
</dbReference>